<keyword evidence="3" id="KW-0067">ATP-binding</keyword>
<comment type="caution">
    <text evidence="5">The sequence shown here is derived from an EMBL/GenBank/DDBJ whole genome shotgun (WGS) entry which is preliminary data.</text>
</comment>
<evidence type="ECO:0000256" key="1">
    <source>
        <dbReference type="ARBA" id="ARBA00008791"/>
    </source>
</evidence>
<evidence type="ECO:0000256" key="3">
    <source>
        <dbReference type="ARBA" id="ARBA00022840"/>
    </source>
</evidence>
<evidence type="ECO:0000313" key="6">
    <source>
        <dbReference type="Proteomes" id="UP000321832"/>
    </source>
</evidence>
<dbReference type="Proteomes" id="UP000321832">
    <property type="component" value="Unassembled WGS sequence"/>
</dbReference>
<dbReference type="PRINTS" id="PR01438">
    <property type="entry name" value="UNVRSLSTRESS"/>
</dbReference>
<dbReference type="CDD" id="cd00293">
    <property type="entry name" value="USP-like"/>
    <property type="match status" value="1"/>
</dbReference>
<proteinExistence type="inferred from homology"/>
<protein>
    <submittedName>
        <fullName evidence="5">Universal stress protein</fullName>
    </submittedName>
</protein>
<dbReference type="SUPFAM" id="SSF52402">
    <property type="entry name" value="Adenine nucleotide alpha hydrolases-like"/>
    <property type="match status" value="1"/>
</dbReference>
<dbReference type="AlphaFoldDB" id="A0A5C6U3A6"/>
<evidence type="ECO:0000259" key="4">
    <source>
        <dbReference type="Pfam" id="PF00582"/>
    </source>
</evidence>
<keyword evidence="6" id="KW-1185">Reference proteome</keyword>
<dbReference type="Pfam" id="PF00582">
    <property type="entry name" value="Usp"/>
    <property type="match status" value="1"/>
</dbReference>
<dbReference type="PANTHER" id="PTHR46268">
    <property type="entry name" value="STRESS RESPONSE PROTEIN NHAX"/>
    <property type="match status" value="1"/>
</dbReference>
<organism evidence="5 6">
    <name type="scientific">Piscinibacter aquaticus</name>
    <dbReference type="NCBI Taxonomy" id="392597"/>
    <lineage>
        <taxon>Bacteria</taxon>
        <taxon>Pseudomonadati</taxon>
        <taxon>Pseudomonadota</taxon>
        <taxon>Betaproteobacteria</taxon>
        <taxon>Burkholderiales</taxon>
        <taxon>Sphaerotilaceae</taxon>
        <taxon>Piscinibacter</taxon>
    </lineage>
</organism>
<feature type="domain" description="UspA" evidence="4">
    <location>
        <begin position="2"/>
        <end position="141"/>
    </location>
</feature>
<dbReference type="Gene3D" id="3.40.50.620">
    <property type="entry name" value="HUPs"/>
    <property type="match status" value="1"/>
</dbReference>
<keyword evidence="2" id="KW-0547">Nucleotide-binding</keyword>
<evidence type="ECO:0000256" key="2">
    <source>
        <dbReference type="ARBA" id="ARBA00022741"/>
    </source>
</evidence>
<reference evidence="5 6" key="1">
    <citation type="submission" date="2019-08" db="EMBL/GenBank/DDBJ databases">
        <authorList>
            <person name="Khan S.A."/>
            <person name="Jeon C.O."/>
            <person name="Jeong S.E."/>
        </authorList>
    </citation>
    <scope>NUCLEOTIDE SEQUENCE [LARGE SCALE GENOMIC DNA]</scope>
    <source>
        <strain evidence="6">IMCC1728</strain>
    </source>
</reference>
<dbReference type="InterPro" id="IPR006016">
    <property type="entry name" value="UspA"/>
</dbReference>
<evidence type="ECO:0000313" key="5">
    <source>
        <dbReference type="EMBL" id="TXC67259.1"/>
    </source>
</evidence>
<comment type="similarity">
    <text evidence="1">Belongs to the universal stress protein A family.</text>
</comment>
<gene>
    <name evidence="5" type="ORF">FSC37_20820</name>
</gene>
<dbReference type="GO" id="GO:0005524">
    <property type="term" value="F:ATP binding"/>
    <property type="evidence" value="ECO:0007669"/>
    <property type="project" value="UniProtKB-KW"/>
</dbReference>
<dbReference type="EMBL" id="VOPW01000001">
    <property type="protein sequence ID" value="TXC67259.1"/>
    <property type="molecule type" value="Genomic_DNA"/>
</dbReference>
<dbReference type="InterPro" id="IPR014729">
    <property type="entry name" value="Rossmann-like_a/b/a_fold"/>
</dbReference>
<accession>A0A5C6U3A6</accession>
<sequence length="141" mass="15071">MKILLAVDGSPFTKRMLAYLAAHDEWLGGGRHEYTVLNSVAPVPARAAAVIDRETLKAYYADTSEAVFKPIRSFFKKQGIEATFVGKVGHAPELIAKTADAGDFDLLMMGSHGHGALGNLVMGSVATKVLSACKTPVLIIR</sequence>
<name>A0A5C6U3A6_9BURK</name>
<dbReference type="PANTHER" id="PTHR46268:SF27">
    <property type="entry name" value="UNIVERSAL STRESS PROTEIN RV2623"/>
    <property type="match status" value="1"/>
</dbReference>
<dbReference type="InterPro" id="IPR006015">
    <property type="entry name" value="Universal_stress_UspA"/>
</dbReference>